<reference evidence="2 3" key="1">
    <citation type="journal article" date="2007" name="Int. J. Syst. Evol. Microbiol.">
        <title>Oceanobacillus profundus sp. nov., isolated from a deep-sea sediment core.</title>
        <authorList>
            <person name="Kim Y.G."/>
            <person name="Choi D.H."/>
            <person name="Hyun S."/>
            <person name="Cho B.C."/>
        </authorList>
    </citation>
    <scope>NUCLEOTIDE SEQUENCE [LARGE SCALE GENOMIC DNA]</scope>
    <source>
        <strain evidence="2 3">DSM 18246</strain>
    </source>
</reference>
<dbReference type="GO" id="GO:0110154">
    <property type="term" value="P:RNA decapping"/>
    <property type="evidence" value="ECO:0007669"/>
    <property type="project" value="TreeGrafter"/>
</dbReference>
<dbReference type="OrthoDB" id="384253at2"/>
<dbReference type="InterPro" id="IPR004843">
    <property type="entry name" value="Calcineurin-like_PHP"/>
</dbReference>
<dbReference type="AlphaFoldDB" id="A0A417YGR2"/>
<evidence type="ECO:0000259" key="1">
    <source>
        <dbReference type="Pfam" id="PF00149"/>
    </source>
</evidence>
<protein>
    <submittedName>
        <fullName evidence="2">Serine/threonine protein phosphatase</fullName>
    </submittedName>
</protein>
<feature type="domain" description="Calcineurin-like phosphoesterase" evidence="1">
    <location>
        <begin position="8"/>
        <end position="204"/>
    </location>
</feature>
<comment type="caution">
    <text evidence="2">The sequence shown here is derived from an EMBL/GenBank/DDBJ whole genome shotgun (WGS) entry which is preliminary data.</text>
</comment>
<dbReference type="Proteomes" id="UP000285456">
    <property type="component" value="Unassembled WGS sequence"/>
</dbReference>
<dbReference type="GO" id="GO:0016791">
    <property type="term" value="F:phosphatase activity"/>
    <property type="evidence" value="ECO:0007669"/>
    <property type="project" value="TreeGrafter"/>
</dbReference>
<dbReference type="PANTHER" id="PTHR42850:SF4">
    <property type="entry name" value="ZINC-DEPENDENT ENDOPOLYPHOSPHATASE"/>
    <property type="match status" value="1"/>
</dbReference>
<dbReference type="InterPro" id="IPR050126">
    <property type="entry name" value="Ap4A_hydrolase"/>
</dbReference>
<keyword evidence="3" id="KW-1185">Reference proteome</keyword>
<sequence>MRIYMKKTILAISDIHGCYDQLKEILHKVNYNSYKHQLILVGDYVDRGQKSKQVIDLIMNLVDDGAIALRGNHDQMFLDFLLTNSGVNDQLFLSNGGLSTIESYVGYEWFTEGVTFESLHEARKFINNNFSEHVRFFYHLPLFHKLDNYLFVHAGIDPSLSDWILTPAEEMIWIREDFYKKEHPHDFTIVHGHTPCINFHDSHEPFFVGKRIGIDGGCAYSGQLNCLEINEDNYIVHSVEKGNKHAVL</sequence>
<name>A0A417YGR2_9BACI</name>
<dbReference type="GO" id="GO:0008803">
    <property type="term" value="F:bis(5'-nucleosyl)-tetraphosphatase (symmetrical) activity"/>
    <property type="evidence" value="ECO:0007669"/>
    <property type="project" value="TreeGrafter"/>
</dbReference>
<evidence type="ECO:0000313" key="2">
    <source>
        <dbReference type="EMBL" id="RHW31942.1"/>
    </source>
</evidence>
<evidence type="ECO:0000313" key="3">
    <source>
        <dbReference type="Proteomes" id="UP000285456"/>
    </source>
</evidence>
<dbReference type="CDD" id="cd00144">
    <property type="entry name" value="MPP_PPP_family"/>
    <property type="match status" value="1"/>
</dbReference>
<accession>A0A417YGR2</accession>
<dbReference type="GO" id="GO:0005737">
    <property type="term" value="C:cytoplasm"/>
    <property type="evidence" value="ECO:0007669"/>
    <property type="project" value="TreeGrafter"/>
</dbReference>
<dbReference type="PANTHER" id="PTHR42850">
    <property type="entry name" value="METALLOPHOSPHOESTERASE"/>
    <property type="match status" value="1"/>
</dbReference>
<gene>
    <name evidence="2" type="ORF">D1B32_11935</name>
</gene>
<dbReference type="Gene3D" id="3.60.21.10">
    <property type="match status" value="1"/>
</dbReference>
<dbReference type="Pfam" id="PF00149">
    <property type="entry name" value="Metallophos"/>
    <property type="match status" value="1"/>
</dbReference>
<organism evidence="2 3">
    <name type="scientific">Oceanobacillus profundus</name>
    <dbReference type="NCBI Taxonomy" id="372463"/>
    <lineage>
        <taxon>Bacteria</taxon>
        <taxon>Bacillati</taxon>
        <taxon>Bacillota</taxon>
        <taxon>Bacilli</taxon>
        <taxon>Bacillales</taxon>
        <taxon>Bacillaceae</taxon>
        <taxon>Oceanobacillus</taxon>
    </lineage>
</organism>
<dbReference type="SUPFAM" id="SSF56300">
    <property type="entry name" value="Metallo-dependent phosphatases"/>
    <property type="match status" value="1"/>
</dbReference>
<dbReference type="InterPro" id="IPR029052">
    <property type="entry name" value="Metallo-depent_PP-like"/>
</dbReference>
<proteinExistence type="predicted"/>
<dbReference type="RefSeq" id="WP_118889500.1">
    <property type="nucleotide sequence ID" value="NZ_PHUT01000007.1"/>
</dbReference>
<dbReference type="EMBL" id="QWEH01000007">
    <property type="protein sequence ID" value="RHW31942.1"/>
    <property type="molecule type" value="Genomic_DNA"/>
</dbReference>